<dbReference type="Pfam" id="PF03625">
    <property type="entry name" value="DUF302"/>
    <property type="match status" value="1"/>
</dbReference>
<organism evidence="2 3">
    <name type="scientific">Geoanaerobacter pelophilus</name>
    <dbReference type="NCBI Taxonomy" id="60036"/>
    <lineage>
        <taxon>Bacteria</taxon>
        <taxon>Pseudomonadati</taxon>
        <taxon>Thermodesulfobacteriota</taxon>
        <taxon>Desulfuromonadia</taxon>
        <taxon>Geobacterales</taxon>
        <taxon>Geobacteraceae</taxon>
        <taxon>Geoanaerobacter</taxon>
    </lineage>
</organism>
<dbReference type="RefSeq" id="WP_214173216.1">
    <property type="nucleotide sequence ID" value="NZ_JAHCVJ010000012.1"/>
</dbReference>
<gene>
    <name evidence="2" type="ORF">KI809_19220</name>
</gene>
<dbReference type="AlphaFoldDB" id="A0AAW4LEL2"/>
<accession>A0AAW4LEL2</accession>
<feature type="domain" description="DUF302" evidence="1">
    <location>
        <begin position="58"/>
        <end position="100"/>
    </location>
</feature>
<sequence>MQWAELYQKETDKPLIQFVADLKSAAGSRGFSIHNESGMNMANSFGAHGVEVAQWFDLHMIQICKPEKAAASLQANPERAPLMPKFVMIFSRDGRTQVRFLVYNRPMIETLVGDPAFADSLAESYAAIKTMIEAAL</sequence>
<comment type="caution">
    <text evidence="2">The sequence shown here is derived from an EMBL/GenBank/DDBJ whole genome shotgun (WGS) entry which is preliminary data.</text>
</comment>
<evidence type="ECO:0000313" key="2">
    <source>
        <dbReference type="EMBL" id="MBT0666444.1"/>
    </source>
</evidence>
<dbReference type="EMBL" id="JAHCVJ010000012">
    <property type="protein sequence ID" value="MBT0666444.1"/>
    <property type="molecule type" value="Genomic_DNA"/>
</dbReference>
<dbReference type="SUPFAM" id="SSF103247">
    <property type="entry name" value="TT1751-like"/>
    <property type="match status" value="1"/>
</dbReference>
<evidence type="ECO:0000313" key="3">
    <source>
        <dbReference type="Proteomes" id="UP000811899"/>
    </source>
</evidence>
<dbReference type="Gene3D" id="3.30.310.70">
    <property type="entry name" value="TT1751-like domain"/>
    <property type="match status" value="1"/>
</dbReference>
<protein>
    <submittedName>
        <fullName evidence="2">DUF302 domain-containing protein</fullName>
    </submittedName>
</protein>
<name>A0AAW4LEL2_9BACT</name>
<evidence type="ECO:0000259" key="1">
    <source>
        <dbReference type="Pfam" id="PF03625"/>
    </source>
</evidence>
<dbReference type="Proteomes" id="UP000811899">
    <property type="component" value="Unassembled WGS sequence"/>
</dbReference>
<proteinExistence type="predicted"/>
<dbReference type="InterPro" id="IPR035923">
    <property type="entry name" value="TT1751-like_sf"/>
</dbReference>
<reference evidence="2 3" key="1">
    <citation type="submission" date="2021-05" db="EMBL/GenBank/DDBJ databases">
        <title>The draft genome of Geobacter pelophilus DSM 12255.</title>
        <authorList>
            <person name="Xu Z."/>
            <person name="Masuda Y."/>
            <person name="Itoh H."/>
            <person name="Senoo K."/>
        </authorList>
    </citation>
    <scope>NUCLEOTIDE SEQUENCE [LARGE SCALE GENOMIC DNA]</scope>
    <source>
        <strain evidence="2 3">DSM 12255</strain>
    </source>
</reference>
<keyword evidence="3" id="KW-1185">Reference proteome</keyword>
<dbReference type="InterPro" id="IPR005180">
    <property type="entry name" value="DUF302"/>
</dbReference>